<feature type="compositionally biased region" description="Pro residues" evidence="2">
    <location>
        <begin position="868"/>
        <end position="878"/>
    </location>
</feature>
<evidence type="ECO:0000313" key="4">
    <source>
        <dbReference type="EMBL" id="KAK0414293.1"/>
    </source>
</evidence>
<dbReference type="Pfam" id="PF13949">
    <property type="entry name" value="ALIX_LYPXL_bnd"/>
    <property type="match status" value="1"/>
</dbReference>
<dbReference type="SMART" id="SM01041">
    <property type="entry name" value="BRO1"/>
    <property type="match status" value="1"/>
</dbReference>
<dbReference type="EMBL" id="JAUCMV010000003">
    <property type="protein sequence ID" value="KAK0414293.1"/>
    <property type="molecule type" value="Genomic_DNA"/>
</dbReference>
<dbReference type="Gene3D" id="1.20.140.50">
    <property type="entry name" value="alix/aip1 like domains"/>
    <property type="match status" value="1"/>
</dbReference>
<proteinExistence type="predicted"/>
<name>A0AA39HY52_9BILA</name>
<evidence type="ECO:0000313" key="5">
    <source>
        <dbReference type="Proteomes" id="UP001175271"/>
    </source>
</evidence>
<evidence type="ECO:0000256" key="2">
    <source>
        <dbReference type="SAM" id="MobiDB-lite"/>
    </source>
</evidence>
<feature type="compositionally biased region" description="Polar residues" evidence="2">
    <location>
        <begin position="842"/>
        <end position="865"/>
    </location>
</feature>
<dbReference type="FunFam" id="1.25.40.280:FF:000001">
    <property type="entry name" value="programmed cell death 6-interacting protein-like isoform X1"/>
    <property type="match status" value="1"/>
</dbReference>
<evidence type="ECO:0000256" key="1">
    <source>
        <dbReference type="SAM" id="Coils"/>
    </source>
</evidence>
<dbReference type="GO" id="GO:0000281">
    <property type="term" value="P:mitotic cytokinesis"/>
    <property type="evidence" value="ECO:0007669"/>
    <property type="project" value="TreeGrafter"/>
</dbReference>
<dbReference type="PANTHER" id="PTHR23030:SF39">
    <property type="entry name" value="PROGRAMMED CELL DEATH 6-INTERACTING PROTEIN"/>
    <property type="match status" value="1"/>
</dbReference>
<dbReference type="Gene3D" id="1.20.120.560">
    <property type="entry name" value="alix/aip1 in complex with the ypdl late domain"/>
    <property type="match status" value="1"/>
</dbReference>
<dbReference type="InterPro" id="IPR004328">
    <property type="entry name" value="BRO1_dom"/>
</dbReference>
<dbReference type="GO" id="GO:0005768">
    <property type="term" value="C:endosome"/>
    <property type="evidence" value="ECO:0007669"/>
    <property type="project" value="TreeGrafter"/>
</dbReference>
<dbReference type="Pfam" id="PF03097">
    <property type="entry name" value="BRO1"/>
    <property type="match status" value="1"/>
</dbReference>
<organism evidence="4 5">
    <name type="scientific">Steinernema hermaphroditum</name>
    <dbReference type="NCBI Taxonomy" id="289476"/>
    <lineage>
        <taxon>Eukaryota</taxon>
        <taxon>Metazoa</taxon>
        <taxon>Ecdysozoa</taxon>
        <taxon>Nematoda</taxon>
        <taxon>Chromadorea</taxon>
        <taxon>Rhabditida</taxon>
        <taxon>Tylenchina</taxon>
        <taxon>Panagrolaimomorpha</taxon>
        <taxon>Strongyloidoidea</taxon>
        <taxon>Steinernematidae</taxon>
        <taxon>Steinernema</taxon>
    </lineage>
</organism>
<dbReference type="PANTHER" id="PTHR23030">
    <property type="entry name" value="PCD6 INTERACTING PROTEIN-RELATED"/>
    <property type="match status" value="1"/>
</dbReference>
<protein>
    <recommendedName>
        <fullName evidence="3">BRO1 domain-containing protein</fullName>
    </recommendedName>
</protein>
<dbReference type="AlphaFoldDB" id="A0AA39HY52"/>
<feature type="region of interest" description="Disordered" evidence="2">
    <location>
        <begin position="836"/>
        <end position="878"/>
    </location>
</feature>
<feature type="compositionally biased region" description="Pro residues" evidence="2">
    <location>
        <begin position="730"/>
        <end position="739"/>
    </location>
</feature>
<accession>A0AA39HY52</accession>
<reference evidence="4" key="1">
    <citation type="submission" date="2023-06" db="EMBL/GenBank/DDBJ databases">
        <title>Genomic analysis of the entomopathogenic nematode Steinernema hermaphroditum.</title>
        <authorList>
            <person name="Schwarz E.M."/>
            <person name="Heppert J.K."/>
            <person name="Baniya A."/>
            <person name="Schwartz H.T."/>
            <person name="Tan C.-H."/>
            <person name="Antoshechkin I."/>
            <person name="Sternberg P.W."/>
            <person name="Goodrich-Blair H."/>
            <person name="Dillman A.R."/>
        </authorList>
    </citation>
    <scope>NUCLEOTIDE SEQUENCE</scope>
    <source>
        <strain evidence="4">PS9179</strain>
        <tissue evidence="4">Whole animal</tissue>
    </source>
</reference>
<evidence type="ECO:0000259" key="3">
    <source>
        <dbReference type="PROSITE" id="PS51180"/>
    </source>
</evidence>
<gene>
    <name evidence="4" type="ORF">QR680_007253</name>
</gene>
<feature type="domain" description="BRO1" evidence="3">
    <location>
        <begin position="4"/>
        <end position="396"/>
    </location>
</feature>
<dbReference type="Gene3D" id="1.25.40.280">
    <property type="entry name" value="alix/aip1 like domains"/>
    <property type="match status" value="1"/>
</dbReference>
<dbReference type="InterPro" id="IPR038499">
    <property type="entry name" value="BRO1_sf"/>
</dbReference>
<keyword evidence="1" id="KW-0175">Coiled coil</keyword>
<keyword evidence="5" id="KW-1185">Reference proteome</keyword>
<comment type="caution">
    <text evidence="4">The sequence shown here is derived from an EMBL/GenBank/DDBJ whole genome shotgun (WGS) entry which is preliminary data.</text>
</comment>
<sequence>MSWAFLAVPLKPTSEVDLVQPLKSYIDSIYQTNDDVSTEVTEAIGELNKLRNRACNQPLDKHQTGLDIITRYYDQLVAIENKIPISATVNPVAFKWKDAFDKGTPFFRKASSLTSHDSSFERACVLFNCGALMSAIGASQSMANDEELKTAAKMFQQAAGIFLRLKETVLGLVQQDPTSDLLPDTLSALSALMVAQAQEAIYHKASKDKMKETALVKIASQCAELYQEAYKLMTRDIVKGIWEKEWLNTANAKGLAMSALAQYHQANVNAEAKDIGEQLSRLTESMRLMEMSTNFIPASTFSNEQKAIEKAHAGAKKDNDFIYHERVADFRSLPALPKAALAKPVPPGEHLSPRFKDMFSSLVPVQIQSSLALFDSRRSDVINVETSRLREYTQIMNTQLASLNLPAALDDVTHYEKLPDSIRQKSAKVKSDGGIVALTDIMSQLPDAYKRNEEILNETARLLKEENDTDQNLRTQFQEKWTRMASGSLTSPLNQEIGKYRGILHTASSADGIVKTKFDQHRQGFELLSKTENDLQAAIPGLDSSSANAGSPSVKELRQLMVEVQKIKDEREDIEKKLKNVNFDMTKTFLEALNDNSVINEEELSKAKLDEIFGSLKTAVSKSVEQQEAIMTKVRDANARFVQEKAGGAGGVERENILKSLASAYDTFSELQSNLREGLKFYNDLTPLLVRLQQKVSDFCFARQTEKEDLMRQVQQNIVAGVGSAGSKAAPPPRPPPPRADSSNSIETPIPPPRNVQQQHAMAPPPVTQPPQSQPAAAPAYQPLTYSQTPFATLPNQMPPNPYMPYAQPQMYQQPFQPQFGQNFATPYPVNYPTTYPGAGYAQQQMFTPQPQMGQHQMPYPQQYNPFGAPPQQQPPPQ</sequence>
<feature type="coiled-coil region" evidence="1">
    <location>
        <begin position="557"/>
        <end position="584"/>
    </location>
</feature>
<dbReference type="Proteomes" id="UP001175271">
    <property type="component" value="Unassembled WGS sequence"/>
</dbReference>
<dbReference type="CDD" id="cd09240">
    <property type="entry name" value="BRO1_Alix"/>
    <property type="match status" value="1"/>
</dbReference>
<feature type="region of interest" description="Disordered" evidence="2">
    <location>
        <begin position="722"/>
        <end position="779"/>
    </location>
</feature>
<dbReference type="PROSITE" id="PS51180">
    <property type="entry name" value="BRO1"/>
    <property type="match status" value="1"/>
</dbReference>
<feature type="compositionally biased region" description="Pro residues" evidence="2">
    <location>
        <begin position="763"/>
        <end position="773"/>
    </location>
</feature>
<dbReference type="InterPro" id="IPR025304">
    <property type="entry name" value="ALIX_V_dom"/>
</dbReference>